<keyword evidence="3" id="KW-1185">Reference proteome</keyword>
<sequence length="118" mass="11580">MFSPKTKFRTAAVVATAAAALTGLGAGAASAADWPPLHEGAYLYSGTGGTGAVTEVDLGDYGTCHTLSRSARSIQVANGSASVVVYSGAGCTGSAWASGSLAQSDLPAPALSYRVVPA</sequence>
<feature type="chain" id="PRO_5046160771" description="Peptidase inhibitor family I36" evidence="1">
    <location>
        <begin position="32"/>
        <end position="118"/>
    </location>
</feature>
<dbReference type="Proteomes" id="UP001496720">
    <property type="component" value="Unassembled WGS sequence"/>
</dbReference>
<feature type="signal peptide" evidence="1">
    <location>
        <begin position="1"/>
        <end position="31"/>
    </location>
</feature>
<gene>
    <name evidence="2" type="ORF">ABT188_13630</name>
</gene>
<evidence type="ECO:0000256" key="1">
    <source>
        <dbReference type="SAM" id="SignalP"/>
    </source>
</evidence>
<dbReference type="EMBL" id="JBEOZY010000010">
    <property type="protein sequence ID" value="MER6165595.1"/>
    <property type="molecule type" value="Genomic_DNA"/>
</dbReference>
<dbReference type="RefSeq" id="WP_352147374.1">
    <property type="nucleotide sequence ID" value="NZ_JBEOZY010000010.1"/>
</dbReference>
<organism evidence="2 3">
    <name type="scientific">Streptomyces violaceorubidus</name>
    <dbReference type="NCBI Taxonomy" id="284042"/>
    <lineage>
        <taxon>Bacteria</taxon>
        <taxon>Bacillati</taxon>
        <taxon>Actinomycetota</taxon>
        <taxon>Actinomycetes</taxon>
        <taxon>Kitasatosporales</taxon>
        <taxon>Streptomycetaceae</taxon>
        <taxon>Streptomyces</taxon>
    </lineage>
</organism>
<evidence type="ECO:0008006" key="4">
    <source>
        <dbReference type="Google" id="ProtNLM"/>
    </source>
</evidence>
<accession>A0ABV1SV44</accession>
<comment type="caution">
    <text evidence="2">The sequence shown here is derived from an EMBL/GenBank/DDBJ whole genome shotgun (WGS) entry which is preliminary data.</text>
</comment>
<name>A0ABV1SV44_9ACTN</name>
<reference evidence="2 3" key="1">
    <citation type="submission" date="2024-06" db="EMBL/GenBank/DDBJ databases">
        <title>The Natural Products Discovery Center: Release of the First 8490 Sequenced Strains for Exploring Actinobacteria Biosynthetic Diversity.</title>
        <authorList>
            <person name="Kalkreuter E."/>
            <person name="Kautsar S.A."/>
            <person name="Yang D."/>
            <person name="Bader C.D."/>
            <person name="Teijaro C.N."/>
            <person name="Fluegel L."/>
            <person name="Davis C.M."/>
            <person name="Simpson J.R."/>
            <person name="Lauterbach L."/>
            <person name="Steele A.D."/>
            <person name="Gui C."/>
            <person name="Meng S."/>
            <person name="Li G."/>
            <person name="Viehrig K."/>
            <person name="Ye F."/>
            <person name="Su P."/>
            <person name="Kiefer A.F."/>
            <person name="Nichols A."/>
            <person name="Cepeda A.J."/>
            <person name="Yan W."/>
            <person name="Fan B."/>
            <person name="Jiang Y."/>
            <person name="Adhikari A."/>
            <person name="Zheng C.-J."/>
            <person name="Schuster L."/>
            <person name="Cowan T.M."/>
            <person name="Smanski M.J."/>
            <person name="Chevrette M.G."/>
            <person name="De Carvalho L.P.S."/>
            <person name="Shen B."/>
        </authorList>
    </citation>
    <scope>NUCLEOTIDE SEQUENCE [LARGE SCALE GENOMIC DNA]</scope>
    <source>
        <strain evidence="2 3">NPDC001615</strain>
    </source>
</reference>
<keyword evidence="1" id="KW-0732">Signal</keyword>
<evidence type="ECO:0000313" key="3">
    <source>
        <dbReference type="Proteomes" id="UP001496720"/>
    </source>
</evidence>
<proteinExistence type="predicted"/>
<evidence type="ECO:0000313" key="2">
    <source>
        <dbReference type="EMBL" id="MER6165595.1"/>
    </source>
</evidence>
<protein>
    <recommendedName>
        <fullName evidence="4">Peptidase inhibitor family I36</fullName>
    </recommendedName>
</protein>